<dbReference type="Pfam" id="PF11751">
    <property type="entry name" value="PorP_SprF"/>
    <property type="match status" value="1"/>
</dbReference>
<name>A0A5M8P1P8_9BACT</name>
<evidence type="ECO:0008006" key="4">
    <source>
        <dbReference type="Google" id="ProtNLM"/>
    </source>
</evidence>
<dbReference type="NCBIfam" id="TIGR03519">
    <property type="entry name" value="T9SS_PorP_fam"/>
    <property type="match status" value="1"/>
</dbReference>
<evidence type="ECO:0000256" key="1">
    <source>
        <dbReference type="SAM" id="SignalP"/>
    </source>
</evidence>
<accession>A0A5M8P1P8</accession>
<sequence>MKKILFTGLLLIFSRSLMAQFDTQLSNYWAAQNYFNPAYAGQSGKLELTGLYRLQWLGVEHAPKTGIILGEMPYTIFGREHGVGVSMYNDQIGLFKTSLISGQYAFKMKLFGGSLGIGLQGGYISESFDGSKLKIPDEDGYAPTDEAFPASTASGNSIDAALGVYYTDSLKRWYAGLSATHLFAPALELNDNYILDIPRSYYFTAGYNIQLNNPLLQLRPSILIKTTEMSSLSIINDTLLAPGKPNTFKGMLKQTQIDVSLRLVYSNMLWGGLSWRKGESMIFMLGGHFKMIEVGYAYDIPVFSDLMRATYGSHELFIKYDMDLNLKKGSKGKYKSVRLL</sequence>
<protein>
    <recommendedName>
        <fullName evidence="4">Type IX secretion system membrane protein PorP/SprF</fullName>
    </recommendedName>
</protein>
<comment type="caution">
    <text evidence="2">The sequence shown here is derived from an EMBL/GenBank/DDBJ whole genome shotgun (WGS) entry which is preliminary data.</text>
</comment>
<proteinExistence type="predicted"/>
<reference evidence="2 3" key="1">
    <citation type="submission" date="2019-03" db="EMBL/GenBank/DDBJ databases">
        <title>Single cell metagenomics reveals metabolic interactions within the superorganism composed of flagellate Streblomastix strix and complex community of Bacteroidetes bacteria on its surface.</title>
        <authorList>
            <person name="Treitli S.C."/>
            <person name="Kolisko M."/>
            <person name="Husnik F."/>
            <person name="Keeling P."/>
            <person name="Hampl V."/>
        </authorList>
    </citation>
    <scope>NUCLEOTIDE SEQUENCE [LARGE SCALE GENOMIC DNA]</scope>
    <source>
        <strain evidence="2">St1</strain>
    </source>
</reference>
<dbReference type="EMBL" id="SNRX01000008">
    <property type="protein sequence ID" value="KAA6302367.1"/>
    <property type="molecule type" value="Genomic_DNA"/>
</dbReference>
<keyword evidence="1" id="KW-0732">Signal</keyword>
<dbReference type="AlphaFoldDB" id="A0A5M8P1P8"/>
<organism evidence="2 3">
    <name type="scientific">Candidatus Ordinivivax streblomastigis</name>
    <dbReference type="NCBI Taxonomy" id="2540710"/>
    <lineage>
        <taxon>Bacteria</taxon>
        <taxon>Pseudomonadati</taxon>
        <taxon>Bacteroidota</taxon>
        <taxon>Bacteroidia</taxon>
        <taxon>Bacteroidales</taxon>
        <taxon>Candidatus Ordinivivax</taxon>
    </lineage>
</organism>
<evidence type="ECO:0000313" key="2">
    <source>
        <dbReference type="EMBL" id="KAA6302367.1"/>
    </source>
</evidence>
<gene>
    <name evidence="2" type="ORF">EZS26_001480</name>
</gene>
<feature type="chain" id="PRO_5024323996" description="Type IX secretion system membrane protein PorP/SprF" evidence="1">
    <location>
        <begin position="20"/>
        <end position="340"/>
    </location>
</feature>
<dbReference type="Proteomes" id="UP000324575">
    <property type="component" value="Unassembled WGS sequence"/>
</dbReference>
<dbReference type="InterPro" id="IPR019861">
    <property type="entry name" value="PorP/SprF_Bacteroidetes"/>
</dbReference>
<evidence type="ECO:0000313" key="3">
    <source>
        <dbReference type="Proteomes" id="UP000324575"/>
    </source>
</evidence>
<feature type="signal peptide" evidence="1">
    <location>
        <begin position="1"/>
        <end position="19"/>
    </location>
</feature>